<dbReference type="RefSeq" id="WP_093972779.1">
    <property type="nucleotide sequence ID" value="NZ_FXXQ01000002.1"/>
</dbReference>
<dbReference type="InterPro" id="IPR029063">
    <property type="entry name" value="SAM-dependent_MTases_sf"/>
</dbReference>
<name>A0A238IWD3_9RHOB</name>
<gene>
    <name evidence="2" type="ORF">BOA8489_00907</name>
</gene>
<sequence length="553" mass="61862">MNATWSIVATVHENADVVRNFVAHHLILGADEIILYFDDPEDPVMEDVASLERVTTVSCDSFHWKNARPSTHQARQKHNANHAYRVAKTDWITHIDADELITATGSIARILARSNPETHVLRLLPVEAFAHPRDSVTTVFRRALSNDRRGRRVGLEAYGEEYPLLNRGLLSHVAGKFFVRTNIEGMVLSIHAPWISSARAEGQIQEDMLLLHLHGNSEDEWLSKVHHRMKSGAYQAAFHDARKRPEKVDGRALNAHLQHLFDVGGEDGLRAFFRRVSTFNRSKRKLRRHGLLVKKRLWSAEKVAAVFGQTSHVSNLKPRDDTGELEGDIVLGNVAMRLGLEENYSEIRLGQGAPDEEAEMATICDLVRDRSVDFYDIGANVGLYSLIVADAASPDSTIIAFEPNPRMADKFERNCALNPHLKVTLHRCALGEKEGEAQLSAPGNPGQATILPAAQGTGSFTVPLRPLKSFVTPAIKPRVSVFKVDIEGAEPLCLAPFFEEADRALWPDYILYEHAHTDVWPIPPEEVFPPEVYEIRQIFETNTLLQQKSPSAP</sequence>
<dbReference type="EMBL" id="FXXQ01000002">
    <property type="protein sequence ID" value="SMX22809.1"/>
    <property type="molecule type" value="Genomic_DNA"/>
</dbReference>
<dbReference type="SUPFAM" id="SSF53448">
    <property type="entry name" value="Nucleotide-diphospho-sugar transferases"/>
    <property type="match status" value="1"/>
</dbReference>
<dbReference type="SUPFAM" id="SSF53335">
    <property type="entry name" value="S-adenosyl-L-methionine-dependent methyltransferases"/>
    <property type="match status" value="1"/>
</dbReference>
<evidence type="ECO:0000313" key="3">
    <source>
        <dbReference type="Proteomes" id="UP000201838"/>
    </source>
</evidence>
<dbReference type="Proteomes" id="UP000201838">
    <property type="component" value="Unassembled WGS sequence"/>
</dbReference>
<feature type="domain" description="Methyltransferase FkbM" evidence="1">
    <location>
        <begin position="376"/>
        <end position="537"/>
    </location>
</feature>
<accession>A0A238IWD3</accession>
<dbReference type="InterPro" id="IPR052514">
    <property type="entry name" value="SAM-dependent_MTase"/>
</dbReference>
<dbReference type="InterPro" id="IPR029044">
    <property type="entry name" value="Nucleotide-diphossugar_trans"/>
</dbReference>
<dbReference type="PANTHER" id="PTHR34203">
    <property type="entry name" value="METHYLTRANSFERASE, FKBM FAMILY PROTEIN"/>
    <property type="match status" value="1"/>
</dbReference>
<dbReference type="AlphaFoldDB" id="A0A238IWD3"/>
<dbReference type="Gene3D" id="3.40.50.150">
    <property type="entry name" value="Vaccinia Virus protein VP39"/>
    <property type="match status" value="1"/>
</dbReference>
<reference evidence="3" key="1">
    <citation type="submission" date="2017-05" db="EMBL/GenBank/DDBJ databases">
        <authorList>
            <person name="Rodrigo-Torres L."/>
            <person name="Arahal R. D."/>
            <person name="Lucena T."/>
        </authorList>
    </citation>
    <scope>NUCLEOTIDE SEQUENCE [LARGE SCALE GENOMIC DNA]</scope>
    <source>
        <strain evidence="3">CECT 8489</strain>
    </source>
</reference>
<dbReference type="NCBIfam" id="TIGR01444">
    <property type="entry name" value="fkbM_fam"/>
    <property type="match status" value="1"/>
</dbReference>
<dbReference type="PANTHER" id="PTHR34203:SF15">
    <property type="entry name" value="SLL1173 PROTEIN"/>
    <property type="match status" value="1"/>
</dbReference>
<dbReference type="Pfam" id="PF13704">
    <property type="entry name" value="Glyco_tranf_2_4"/>
    <property type="match status" value="1"/>
</dbReference>
<proteinExistence type="predicted"/>
<dbReference type="OrthoDB" id="7203640at2"/>
<protein>
    <recommendedName>
        <fullName evidence="1">Methyltransferase FkbM domain-containing protein</fullName>
    </recommendedName>
</protein>
<evidence type="ECO:0000313" key="2">
    <source>
        <dbReference type="EMBL" id="SMX22809.1"/>
    </source>
</evidence>
<organism evidence="2 3">
    <name type="scientific">Boseongicola aestuarii</name>
    <dbReference type="NCBI Taxonomy" id="1470561"/>
    <lineage>
        <taxon>Bacteria</taxon>
        <taxon>Pseudomonadati</taxon>
        <taxon>Pseudomonadota</taxon>
        <taxon>Alphaproteobacteria</taxon>
        <taxon>Rhodobacterales</taxon>
        <taxon>Paracoccaceae</taxon>
        <taxon>Boseongicola</taxon>
    </lineage>
</organism>
<dbReference type="InterPro" id="IPR006342">
    <property type="entry name" value="FkbM_mtfrase"/>
</dbReference>
<dbReference type="Pfam" id="PF05050">
    <property type="entry name" value="Methyltransf_21"/>
    <property type="match status" value="1"/>
</dbReference>
<keyword evidence="3" id="KW-1185">Reference proteome</keyword>
<evidence type="ECO:0000259" key="1">
    <source>
        <dbReference type="Pfam" id="PF05050"/>
    </source>
</evidence>